<name>A0A2M9BJ62_9ACTN</name>
<dbReference type="InterPro" id="IPR013977">
    <property type="entry name" value="GcvT_C"/>
</dbReference>
<dbReference type="SUPFAM" id="SSF54373">
    <property type="entry name" value="FAD-linked reductases, C-terminal domain"/>
    <property type="match status" value="1"/>
</dbReference>
<dbReference type="Proteomes" id="UP000230842">
    <property type="component" value="Unassembled WGS sequence"/>
</dbReference>
<dbReference type="Pfam" id="PF01571">
    <property type="entry name" value="GCV_T"/>
    <property type="match status" value="1"/>
</dbReference>
<feature type="domain" description="Aminomethyltransferase C-terminal" evidence="4">
    <location>
        <begin position="746"/>
        <end position="825"/>
    </location>
</feature>
<dbReference type="RefSeq" id="WP_170224784.1">
    <property type="nucleotide sequence ID" value="NZ_PGEZ01000001.1"/>
</dbReference>
<dbReference type="Pfam" id="PF08669">
    <property type="entry name" value="GCV_T_C"/>
    <property type="match status" value="1"/>
</dbReference>
<dbReference type="PANTHER" id="PTHR43757">
    <property type="entry name" value="AMINOMETHYLTRANSFERASE"/>
    <property type="match status" value="1"/>
</dbReference>
<dbReference type="InterPro" id="IPR006222">
    <property type="entry name" value="GCVT_N"/>
</dbReference>
<dbReference type="InterPro" id="IPR006076">
    <property type="entry name" value="FAD-dep_OxRdtase"/>
</dbReference>
<dbReference type="Gene3D" id="3.30.1360.120">
    <property type="entry name" value="Probable tRNA modification gtpase trme, domain 1"/>
    <property type="match status" value="1"/>
</dbReference>
<dbReference type="Pfam" id="PF01266">
    <property type="entry name" value="DAO"/>
    <property type="match status" value="1"/>
</dbReference>
<evidence type="ECO:0000313" key="7">
    <source>
        <dbReference type="Proteomes" id="UP000230842"/>
    </source>
</evidence>
<dbReference type="InterPro" id="IPR029043">
    <property type="entry name" value="GcvT/YgfZ_C"/>
</dbReference>
<dbReference type="Gene3D" id="3.30.70.1400">
    <property type="entry name" value="Aminomethyltransferase beta-barrel domains"/>
    <property type="match status" value="1"/>
</dbReference>
<evidence type="ECO:0000259" key="3">
    <source>
        <dbReference type="Pfam" id="PF01571"/>
    </source>
</evidence>
<evidence type="ECO:0000259" key="2">
    <source>
        <dbReference type="Pfam" id="PF01266"/>
    </source>
</evidence>
<comment type="caution">
    <text evidence="6">The sequence shown here is derived from an EMBL/GenBank/DDBJ whole genome shotgun (WGS) entry which is preliminary data.</text>
</comment>
<organism evidence="6 7">
    <name type="scientific">Mumia flava</name>
    <dbReference type="NCBI Taxonomy" id="1348852"/>
    <lineage>
        <taxon>Bacteria</taxon>
        <taxon>Bacillati</taxon>
        <taxon>Actinomycetota</taxon>
        <taxon>Actinomycetes</taxon>
        <taxon>Propionibacteriales</taxon>
        <taxon>Nocardioidaceae</taxon>
        <taxon>Mumia</taxon>
    </lineage>
</organism>
<keyword evidence="6" id="KW-0489">Methyltransferase</keyword>
<dbReference type="EMBL" id="PGEZ01000001">
    <property type="protein sequence ID" value="PJJ57990.1"/>
    <property type="molecule type" value="Genomic_DNA"/>
</dbReference>
<dbReference type="InterPro" id="IPR032503">
    <property type="entry name" value="FAO_M"/>
</dbReference>
<gene>
    <name evidence="6" type="ORF">CLV56_2233</name>
</gene>
<feature type="domain" description="FAD dependent oxidoreductase central" evidence="5">
    <location>
        <begin position="397"/>
        <end position="449"/>
    </location>
</feature>
<protein>
    <submittedName>
        <fullName evidence="6">Glycine cleavage system aminomethyltransferase T</fullName>
    </submittedName>
</protein>
<dbReference type="SUPFAM" id="SSF51905">
    <property type="entry name" value="FAD/NAD(P)-binding domain"/>
    <property type="match status" value="1"/>
</dbReference>
<dbReference type="PANTHER" id="PTHR43757:SF2">
    <property type="entry name" value="AMINOMETHYLTRANSFERASE, MITOCHONDRIAL"/>
    <property type="match status" value="1"/>
</dbReference>
<accession>A0A2M9BJ62</accession>
<evidence type="ECO:0000259" key="5">
    <source>
        <dbReference type="Pfam" id="PF16350"/>
    </source>
</evidence>
<dbReference type="InterPro" id="IPR027266">
    <property type="entry name" value="TrmE/GcvT-like"/>
</dbReference>
<dbReference type="SUPFAM" id="SSF101790">
    <property type="entry name" value="Aminomethyltransferase beta-barrel domain"/>
    <property type="match status" value="1"/>
</dbReference>
<reference evidence="6 7" key="1">
    <citation type="submission" date="2017-11" db="EMBL/GenBank/DDBJ databases">
        <title>Genomic Encyclopedia of Archaeal and Bacterial Type Strains, Phase II (KMG-II): From Individual Species to Whole Genera.</title>
        <authorList>
            <person name="Goeker M."/>
        </authorList>
    </citation>
    <scope>NUCLEOTIDE SEQUENCE [LARGE SCALE GENOMIC DNA]</scope>
    <source>
        <strain evidence="6 7">DSM 27763</strain>
    </source>
</reference>
<proteinExistence type="inferred from homology"/>
<evidence type="ECO:0000256" key="1">
    <source>
        <dbReference type="ARBA" id="ARBA00008609"/>
    </source>
</evidence>
<comment type="similarity">
    <text evidence="1">Belongs to the GcvT family.</text>
</comment>
<feature type="domain" description="GCVT N-terminal" evidence="3">
    <location>
        <begin position="452"/>
        <end position="727"/>
    </location>
</feature>
<dbReference type="InterPro" id="IPR028896">
    <property type="entry name" value="GcvT/YgfZ/DmdA"/>
</dbReference>
<dbReference type="Gene3D" id="2.40.30.110">
    <property type="entry name" value="Aminomethyltransferase beta-barrel domains"/>
    <property type="match status" value="1"/>
</dbReference>
<evidence type="ECO:0000313" key="6">
    <source>
        <dbReference type="EMBL" id="PJJ57990.1"/>
    </source>
</evidence>
<keyword evidence="6" id="KW-0808">Transferase</keyword>
<dbReference type="GO" id="GO:0032259">
    <property type="term" value="P:methylation"/>
    <property type="evidence" value="ECO:0007669"/>
    <property type="project" value="UniProtKB-KW"/>
</dbReference>
<dbReference type="GO" id="GO:0008168">
    <property type="term" value="F:methyltransferase activity"/>
    <property type="evidence" value="ECO:0007669"/>
    <property type="project" value="UniProtKB-KW"/>
</dbReference>
<dbReference type="AlphaFoldDB" id="A0A2M9BJ62"/>
<dbReference type="SUPFAM" id="SSF103025">
    <property type="entry name" value="Folate-binding domain"/>
    <property type="match status" value="1"/>
</dbReference>
<feature type="domain" description="FAD dependent oxidoreductase" evidence="2">
    <location>
        <begin position="13"/>
        <end position="392"/>
    </location>
</feature>
<dbReference type="Gene3D" id="3.30.9.10">
    <property type="entry name" value="D-Amino Acid Oxidase, subunit A, domain 2"/>
    <property type="match status" value="1"/>
</dbReference>
<keyword evidence="7" id="KW-1185">Reference proteome</keyword>
<dbReference type="Pfam" id="PF16350">
    <property type="entry name" value="FAO_M"/>
    <property type="match status" value="1"/>
</dbReference>
<dbReference type="Gene3D" id="3.50.50.60">
    <property type="entry name" value="FAD/NAD(P)-binding domain"/>
    <property type="match status" value="1"/>
</dbReference>
<sequence length="833" mass="89636">MSASRSTPLAQPRVVIIGLGVVGAALADELVLRGLRSVTVLEQGPLYATGGSSSHAPGFVFQTNPNRTTSALAARTLGKLDRLDLGGAWISKRVGGLELARTPERLRELARRHGLASAGGIESALVGPEECARLWPGLDPSVVLGGFHTPTDAVVKSARAVEWQARRAEAGGAVVRGHSRVVGIRTAAGRVTGVEVVGVPSAPDATPEVVPADVVVCCAGLWGPQMARELLGFEIPMMPMEHGFAWSTPIASRAALDEDVEVERVMLRHQDHAMYLREWGSTVAIGAYEHRPIPVEPERIASADEFAATGVHPAMHPFTLADFEPTWREAQTLIPELRGVGLDGSRAFNGIFSFTPDGGPMLGPVTGTDGLWLAQAVWVSQSAGVAQVVADWLVHDDPGIDTHTLDHRRFDPAVVSHDFTVERAEEAYDEVYDIVHPRASTLRLRGLRTTPFYERQRELGAVFAEANGWERPLWFEANAGFEGPPVAERDAWSAQHWSPIAAAEAYAARNAVALFDMSALARLEVSGPGAEAYLSGLLTRPPGRSVGTIVYGLLLDGAGGVLSDVTVARLGPEEFHLGVNGPLDRAWLTAHLPDDGSVRIRDVASGACGLGLWGPAARDVLATLTPDDVSHAGFGFYRARRIRVAGVPVLALRLSYVGELGWELYAPAEFGRRLWDALWESGRPHGIVAAGRRAFESLRLEKGYRLWGTDVTREHAPDEAGLSFAVRDDGREFVGRDALATRPATRRLTCLTLDDPRRVVLGGEPVRSGDEVVGYVTSADHGYTTHTSIAYAWVPAELAVVGTALTVEWFGEQLGATVTAEPIFDPDMKHMRR</sequence>
<evidence type="ECO:0000259" key="4">
    <source>
        <dbReference type="Pfam" id="PF08669"/>
    </source>
</evidence>
<dbReference type="InterPro" id="IPR036188">
    <property type="entry name" value="FAD/NAD-bd_sf"/>
</dbReference>